<dbReference type="Proteomes" id="UP001054945">
    <property type="component" value="Unassembled WGS sequence"/>
</dbReference>
<evidence type="ECO:0000256" key="1">
    <source>
        <dbReference type="SAM" id="Phobius"/>
    </source>
</evidence>
<dbReference type="AlphaFoldDB" id="A0AAV4XKW7"/>
<keyword evidence="1" id="KW-0812">Transmembrane</keyword>
<reference evidence="2 3" key="1">
    <citation type="submission" date="2021-06" db="EMBL/GenBank/DDBJ databases">
        <title>Caerostris extrusa draft genome.</title>
        <authorList>
            <person name="Kono N."/>
            <person name="Arakawa K."/>
        </authorList>
    </citation>
    <scope>NUCLEOTIDE SEQUENCE [LARGE SCALE GENOMIC DNA]</scope>
</reference>
<organism evidence="2 3">
    <name type="scientific">Caerostris extrusa</name>
    <name type="common">Bark spider</name>
    <name type="synonym">Caerostris bankana</name>
    <dbReference type="NCBI Taxonomy" id="172846"/>
    <lineage>
        <taxon>Eukaryota</taxon>
        <taxon>Metazoa</taxon>
        <taxon>Ecdysozoa</taxon>
        <taxon>Arthropoda</taxon>
        <taxon>Chelicerata</taxon>
        <taxon>Arachnida</taxon>
        <taxon>Araneae</taxon>
        <taxon>Araneomorphae</taxon>
        <taxon>Entelegynae</taxon>
        <taxon>Araneoidea</taxon>
        <taxon>Araneidae</taxon>
        <taxon>Caerostris</taxon>
    </lineage>
</organism>
<keyword evidence="1" id="KW-0472">Membrane</keyword>
<evidence type="ECO:0000313" key="3">
    <source>
        <dbReference type="Proteomes" id="UP001054945"/>
    </source>
</evidence>
<name>A0AAV4XKW7_CAEEX</name>
<feature type="transmembrane region" description="Helical" evidence="1">
    <location>
        <begin position="40"/>
        <end position="63"/>
    </location>
</feature>
<gene>
    <name evidence="2" type="primary">AVEN_165590_1</name>
    <name evidence="2" type="ORF">CEXT_369201</name>
</gene>
<evidence type="ECO:0000313" key="2">
    <source>
        <dbReference type="EMBL" id="GIY94383.1"/>
    </source>
</evidence>
<comment type="caution">
    <text evidence="2">The sequence shown here is derived from an EMBL/GenBank/DDBJ whole genome shotgun (WGS) entry which is preliminary data.</text>
</comment>
<keyword evidence="1" id="KW-1133">Transmembrane helix</keyword>
<feature type="transmembrane region" description="Helical" evidence="1">
    <location>
        <begin position="141"/>
        <end position="160"/>
    </location>
</feature>
<evidence type="ECO:0008006" key="4">
    <source>
        <dbReference type="Google" id="ProtNLM"/>
    </source>
</evidence>
<accession>A0AAV4XKW7</accession>
<protein>
    <recommendedName>
        <fullName evidence="4">ABC transmembrane type-1 domain-containing protein</fullName>
    </recommendedName>
</protein>
<sequence length="242" mass="27974">MAFLQVTFFRSGMIAYEQQELLDSEILSAHLKGRLADLLYITYAFTILLANGYSAILPGYYCFACNCLKQFFLHFEMKSKVLIARHDYQRILKIYKEINETMMMMDNLISLPILLSVINILVTLFWYGYCSVFVQIDNNVLGIFISGGLVQYFVLLMITLPPSAAANQAAATAREIVLSLPGWFPKRYSIIKLLVCRRFQPKTALTLWENVSNRQIDAHQCYSHSNFIWNCGWHSRKCSEFR</sequence>
<dbReference type="EMBL" id="BPLR01000386">
    <property type="protein sequence ID" value="GIY94383.1"/>
    <property type="molecule type" value="Genomic_DNA"/>
</dbReference>
<feature type="transmembrane region" description="Helical" evidence="1">
    <location>
        <begin position="108"/>
        <end position="129"/>
    </location>
</feature>
<proteinExistence type="predicted"/>
<keyword evidence="3" id="KW-1185">Reference proteome</keyword>